<organism evidence="1 2">
    <name type="scientific">Melastoma candidum</name>
    <dbReference type="NCBI Taxonomy" id="119954"/>
    <lineage>
        <taxon>Eukaryota</taxon>
        <taxon>Viridiplantae</taxon>
        <taxon>Streptophyta</taxon>
        <taxon>Embryophyta</taxon>
        <taxon>Tracheophyta</taxon>
        <taxon>Spermatophyta</taxon>
        <taxon>Magnoliopsida</taxon>
        <taxon>eudicotyledons</taxon>
        <taxon>Gunneridae</taxon>
        <taxon>Pentapetalae</taxon>
        <taxon>rosids</taxon>
        <taxon>malvids</taxon>
        <taxon>Myrtales</taxon>
        <taxon>Melastomataceae</taxon>
        <taxon>Melastomatoideae</taxon>
        <taxon>Melastomateae</taxon>
        <taxon>Melastoma</taxon>
    </lineage>
</organism>
<dbReference type="Proteomes" id="UP001057402">
    <property type="component" value="Chromosome 9"/>
</dbReference>
<proteinExistence type="predicted"/>
<reference evidence="2" key="1">
    <citation type="journal article" date="2023" name="Front. Plant Sci.">
        <title>Chromosomal-level genome assembly of Melastoma candidum provides insights into trichome evolution.</title>
        <authorList>
            <person name="Zhong Y."/>
            <person name="Wu W."/>
            <person name="Sun C."/>
            <person name="Zou P."/>
            <person name="Liu Y."/>
            <person name="Dai S."/>
            <person name="Zhou R."/>
        </authorList>
    </citation>
    <scope>NUCLEOTIDE SEQUENCE [LARGE SCALE GENOMIC DNA]</scope>
</reference>
<comment type="caution">
    <text evidence="1">The sequence shown here is derived from an EMBL/GenBank/DDBJ whole genome shotgun (WGS) entry which is preliminary data.</text>
</comment>
<protein>
    <submittedName>
        <fullName evidence="1">Uncharacterized protein</fullName>
    </submittedName>
</protein>
<sequence length="107" mass="11903">MSRSDVLMRLQNDRSRGFVWSSPLHTFSLSSFLNCPNPPSTSTSTSTSLVSDRNYESKGLHKIAACWWCSVILLYLICPFHITLAFSSGSKELGNAERCACNPRILS</sequence>
<evidence type="ECO:0000313" key="1">
    <source>
        <dbReference type="EMBL" id="KAI4324522.1"/>
    </source>
</evidence>
<accession>A0ACB9MK16</accession>
<evidence type="ECO:0000313" key="2">
    <source>
        <dbReference type="Proteomes" id="UP001057402"/>
    </source>
</evidence>
<keyword evidence="2" id="KW-1185">Reference proteome</keyword>
<name>A0ACB9MK16_9MYRT</name>
<dbReference type="EMBL" id="CM042888">
    <property type="protein sequence ID" value="KAI4324522.1"/>
    <property type="molecule type" value="Genomic_DNA"/>
</dbReference>
<gene>
    <name evidence="1" type="ORF">MLD38_030005</name>
</gene>